<evidence type="ECO:0000256" key="5">
    <source>
        <dbReference type="ARBA" id="ARBA00012749"/>
    </source>
</evidence>
<comment type="subunit">
    <text evidence="4 12">Homodimer.</text>
</comment>
<keyword evidence="16" id="KW-1185">Reference proteome</keyword>
<evidence type="ECO:0000256" key="9">
    <source>
        <dbReference type="ARBA" id="ARBA00022878"/>
    </source>
</evidence>
<dbReference type="InterPro" id="IPR015421">
    <property type="entry name" value="PyrdxlP-dep_Trfase_major"/>
</dbReference>
<evidence type="ECO:0000313" key="16">
    <source>
        <dbReference type="Proteomes" id="UP000504635"/>
    </source>
</evidence>
<dbReference type="AlphaFoldDB" id="A0A6J2XG65"/>
<dbReference type="GO" id="GO:0006559">
    <property type="term" value="P:L-phenylalanine catabolic process"/>
    <property type="evidence" value="ECO:0007669"/>
    <property type="project" value="UniProtKB-UniRule"/>
</dbReference>
<dbReference type="GO" id="GO:0030170">
    <property type="term" value="F:pyridoxal phosphate binding"/>
    <property type="evidence" value="ECO:0007669"/>
    <property type="project" value="InterPro"/>
</dbReference>
<keyword evidence="7" id="KW-0032">Aminotransferase</keyword>
<accession>A0A6J2XG65</accession>
<feature type="compositionally biased region" description="Basic and acidic residues" evidence="14">
    <location>
        <begin position="13"/>
        <end position="24"/>
    </location>
</feature>
<evidence type="ECO:0000313" key="17">
    <source>
        <dbReference type="RefSeq" id="XP_030750363.1"/>
    </source>
</evidence>
<comment type="similarity">
    <text evidence="3 12">Belongs to the class-I pyridoxal-phosphate-dependent aminotransferase family.</text>
</comment>
<comment type="catalytic activity">
    <reaction evidence="11 12">
        <text>L-tyrosine + 2-oxoglutarate = 3-(4-hydroxyphenyl)pyruvate + L-glutamate</text>
        <dbReference type="Rhea" id="RHEA:15093"/>
        <dbReference type="ChEBI" id="CHEBI:16810"/>
        <dbReference type="ChEBI" id="CHEBI:29985"/>
        <dbReference type="ChEBI" id="CHEBI:36242"/>
        <dbReference type="ChEBI" id="CHEBI:58315"/>
        <dbReference type="EC" id="2.6.1.5"/>
    </reaction>
</comment>
<dbReference type="InterPro" id="IPR004839">
    <property type="entry name" value="Aminotransferase_I/II_large"/>
</dbReference>
<evidence type="ECO:0000256" key="7">
    <source>
        <dbReference type="ARBA" id="ARBA00022576"/>
    </source>
</evidence>
<dbReference type="PIRSF" id="PIRSF000517">
    <property type="entry name" value="Tyr_transaminase"/>
    <property type="match status" value="1"/>
</dbReference>
<evidence type="ECO:0000259" key="15">
    <source>
        <dbReference type="Pfam" id="PF00155"/>
    </source>
</evidence>
<dbReference type="NCBIfam" id="TIGR01265">
    <property type="entry name" value="tyr_nico_aTase"/>
    <property type="match status" value="1"/>
</dbReference>
<dbReference type="KEGG" id="soy:115878132"/>
<feature type="modified residue" description="N6-(pyridoxal phosphate)lysine" evidence="13">
    <location>
        <position position="267"/>
    </location>
</feature>
<evidence type="ECO:0000256" key="2">
    <source>
        <dbReference type="ARBA" id="ARBA00005203"/>
    </source>
</evidence>
<evidence type="ECO:0000256" key="4">
    <source>
        <dbReference type="ARBA" id="ARBA00011738"/>
    </source>
</evidence>
<name>A0A6J2XG65_SITOR</name>
<protein>
    <recommendedName>
        <fullName evidence="6 12">Tyrosine aminotransferase</fullName>
        <shortName evidence="12">TAT</shortName>
        <ecNumber evidence="5 12">2.6.1.5</ecNumber>
    </recommendedName>
</protein>
<keyword evidence="8" id="KW-0808">Transferase</keyword>
<dbReference type="Pfam" id="PF00155">
    <property type="entry name" value="Aminotran_1_2"/>
    <property type="match status" value="1"/>
</dbReference>
<evidence type="ECO:0000256" key="14">
    <source>
        <dbReference type="SAM" id="MobiDB-lite"/>
    </source>
</evidence>
<dbReference type="InterPro" id="IPR005957">
    <property type="entry name" value="Tyrosine_aminoTrfase"/>
</dbReference>
<dbReference type="UniPathway" id="UPA00139">
    <property type="reaction ID" value="UER00338"/>
</dbReference>
<dbReference type="Gene3D" id="3.90.1150.10">
    <property type="entry name" value="Aspartate Aminotransferase, domain 1"/>
    <property type="match status" value="1"/>
</dbReference>
<comment type="function">
    <text evidence="12">Transaminase involved in tyrosine breakdown. Converts tyrosine to p-hydroxyphenylpyruvate.</text>
</comment>
<keyword evidence="10 12" id="KW-0663">Pyridoxal phosphate</keyword>
<evidence type="ECO:0000256" key="12">
    <source>
        <dbReference type="PIRNR" id="PIRNR000517"/>
    </source>
</evidence>
<dbReference type="GO" id="GO:0004838">
    <property type="term" value="F:L-tyrosine-2-oxoglutarate transaminase activity"/>
    <property type="evidence" value="ECO:0007669"/>
    <property type="project" value="UniProtKB-UniRule"/>
</dbReference>
<dbReference type="PANTHER" id="PTHR45744">
    <property type="entry name" value="TYROSINE AMINOTRANSFERASE"/>
    <property type="match status" value="1"/>
</dbReference>
<feature type="compositionally biased region" description="Polar residues" evidence="14">
    <location>
        <begin position="1"/>
        <end position="11"/>
    </location>
</feature>
<dbReference type="GO" id="GO:0006572">
    <property type="term" value="P:L-tyrosine catabolic process"/>
    <property type="evidence" value="ECO:0007669"/>
    <property type="project" value="UniProtKB-KW"/>
</dbReference>
<feature type="region of interest" description="Disordered" evidence="14">
    <location>
        <begin position="1"/>
        <end position="27"/>
    </location>
</feature>
<evidence type="ECO:0000256" key="10">
    <source>
        <dbReference type="ARBA" id="ARBA00022898"/>
    </source>
</evidence>
<evidence type="ECO:0000256" key="1">
    <source>
        <dbReference type="ARBA" id="ARBA00001933"/>
    </source>
</evidence>
<dbReference type="GeneID" id="115878132"/>
<comment type="pathway">
    <text evidence="2 12">Amino-acid degradation; L-phenylalanine degradation; acetoacetate and fumarate from L-phenylalanine: step 2/6.</text>
</comment>
<organism evidence="16 17">
    <name type="scientific">Sitophilus oryzae</name>
    <name type="common">Rice weevil</name>
    <name type="synonym">Curculio oryzae</name>
    <dbReference type="NCBI Taxonomy" id="7048"/>
    <lineage>
        <taxon>Eukaryota</taxon>
        <taxon>Metazoa</taxon>
        <taxon>Ecdysozoa</taxon>
        <taxon>Arthropoda</taxon>
        <taxon>Hexapoda</taxon>
        <taxon>Insecta</taxon>
        <taxon>Pterygota</taxon>
        <taxon>Neoptera</taxon>
        <taxon>Endopterygota</taxon>
        <taxon>Coleoptera</taxon>
        <taxon>Polyphaga</taxon>
        <taxon>Cucujiformia</taxon>
        <taxon>Curculionidae</taxon>
        <taxon>Dryophthorinae</taxon>
        <taxon>Sitophilus</taxon>
    </lineage>
</organism>
<dbReference type="RefSeq" id="XP_030750363.1">
    <property type="nucleotide sequence ID" value="XM_030894503.1"/>
</dbReference>
<gene>
    <name evidence="17" type="primary">LOC115878132</name>
</gene>
<dbReference type="NCBIfam" id="TIGR01264">
    <property type="entry name" value="tyr_amTase_E"/>
    <property type="match status" value="1"/>
</dbReference>
<dbReference type="FunCoup" id="A0A6J2XG65">
    <property type="interactions" value="87"/>
</dbReference>
<reference evidence="17" key="1">
    <citation type="submission" date="2025-08" db="UniProtKB">
        <authorList>
            <consortium name="RefSeq"/>
        </authorList>
    </citation>
    <scope>IDENTIFICATION</scope>
    <source>
        <tissue evidence="17">Gonads</tissue>
    </source>
</reference>
<dbReference type="InterPro" id="IPR005958">
    <property type="entry name" value="TyrNic_aminoTrfase"/>
</dbReference>
<keyword evidence="9" id="KW-0828">Tyrosine catabolism</keyword>
<evidence type="ECO:0000256" key="3">
    <source>
        <dbReference type="ARBA" id="ARBA00007441"/>
    </source>
</evidence>
<comment type="cofactor">
    <cofactor evidence="1 12 13">
        <name>pyridoxal 5'-phosphate</name>
        <dbReference type="ChEBI" id="CHEBI:597326"/>
    </cofactor>
</comment>
<proteinExistence type="inferred from homology"/>
<dbReference type="InParanoid" id="A0A6J2XG65"/>
<dbReference type="CDD" id="cd00609">
    <property type="entry name" value="AAT_like"/>
    <property type="match status" value="1"/>
</dbReference>
<dbReference type="SUPFAM" id="SSF53383">
    <property type="entry name" value="PLP-dependent transferases"/>
    <property type="match status" value="1"/>
</dbReference>
<dbReference type="Proteomes" id="UP000504635">
    <property type="component" value="Unplaced"/>
</dbReference>
<evidence type="ECO:0000256" key="6">
    <source>
        <dbReference type="ARBA" id="ARBA00015959"/>
    </source>
</evidence>
<dbReference type="InterPro" id="IPR015424">
    <property type="entry name" value="PyrdxlP-dep_Trfase"/>
</dbReference>
<dbReference type="PANTHER" id="PTHR45744:SF2">
    <property type="entry name" value="TYROSINE AMINOTRANSFERASE"/>
    <property type="match status" value="1"/>
</dbReference>
<dbReference type="Gene3D" id="3.40.640.10">
    <property type="entry name" value="Type I PLP-dependent aspartate aminotransferase-like (Major domain)"/>
    <property type="match status" value="1"/>
</dbReference>
<dbReference type="OrthoDB" id="7042322at2759"/>
<evidence type="ECO:0000256" key="11">
    <source>
        <dbReference type="ARBA" id="ARBA00047798"/>
    </source>
</evidence>
<feature type="domain" description="Aminotransferase class I/classII large" evidence="15">
    <location>
        <begin position="57"/>
        <end position="420"/>
    </location>
</feature>
<dbReference type="EC" id="2.6.1.5" evidence="5 12"/>
<sequence>MLDKSCNTNGQCKKIDNGQTREQKPWNVEPSTIGNNCINPIRLTIEKLFSKSVTEKSIISLAIGDPTLYGNLNPSQESIDALVKVVQQGKHNGYSPSMGLQTARQAIADFISVDGAKFTSDDIFICSGCASSLETSITALADPFKGQNILIPKPGFGAYKTLAVTINVKVKSYDLIPEKNWEADLNQLESQIDDKTTAIVVNNPSNPCGANYSKQHLQRILDIASRHRVPIIADEIYEKLVYPGKKFVSLASMETDVPILVCSGLSKSLLAPGWRQGWIAVCDRAGVMTEIRRILESLGQRINGSNSLVQGAIPEILQNTPQSFYDDAAAKLEKQAKVVYDRLSHVKGLTPYMPEAALYLVVKFDLEKFPDLQNGLEITKQLLNEESVFCLPGECFEMTGFIRIVITSPCDVLAEACDRIAKFAERHYVE</sequence>
<dbReference type="InterPro" id="IPR015422">
    <property type="entry name" value="PyrdxlP-dep_Trfase_small"/>
</dbReference>
<evidence type="ECO:0000256" key="8">
    <source>
        <dbReference type="ARBA" id="ARBA00022679"/>
    </source>
</evidence>
<evidence type="ECO:0000256" key="13">
    <source>
        <dbReference type="PIRSR" id="PIRSR000517-1"/>
    </source>
</evidence>